<dbReference type="RefSeq" id="WP_344038602.1">
    <property type="nucleotide sequence ID" value="NZ_BAAAKE010000012.1"/>
</dbReference>
<sequence>MFDPLGGRVVRTGDAVLRADGLVLTLVGLSPTPEQRRGHEAVNNGRVDPAR</sequence>
<reference evidence="3" key="1">
    <citation type="journal article" date="2019" name="Int. J. Syst. Evol. Microbiol.">
        <title>The Global Catalogue of Microorganisms (GCM) 10K type strain sequencing project: providing services to taxonomists for standard genome sequencing and annotation.</title>
        <authorList>
            <consortium name="The Broad Institute Genomics Platform"/>
            <consortium name="The Broad Institute Genome Sequencing Center for Infectious Disease"/>
            <person name="Wu L."/>
            <person name="Ma J."/>
        </authorList>
    </citation>
    <scope>NUCLEOTIDE SEQUENCE [LARGE SCALE GENOMIC DNA]</scope>
    <source>
        <strain evidence="3">KCTC 12848</strain>
    </source>
</reference>
<evidence type="ECO:0000313" key="2">
    <source>
        <dbReference type="EMBL" id="MFC5054139.1"/>
    </source>
</evidence>
<evidence type="ECO:0000256" key="1">
    <source>
        <dbReference type="SAM" id="MobiDB-lite"/>
    </source>
</evidence>
<feature type="region of interest" description="Disordered" evidence="1">
    <location>
        <begin position="29"/>
        <end position="51"/>
    </location>
</feature>
<protein>
    <submittedName>
        <fullName evidence="2">Uncharacterized protein</fullName>
    </submittedName>
</protein>
<gene>
    <name evidence="2" type="ORF">ACFPFM_10250</name>
</gene>
<organism evidence="2 3">
    <name type="scientific">Saccharothrix xinjiangensis</name>
    <dbReference type="NCBI Taxonomy" id="204798"/>
    <lineage>
        <taxon>Bacteria</taxon>
        <taxon>Bacillati</taxon>
        <taxon>Actinomycetota</taxon>
        <taxon>Actinomycetes</taxon>
        <taxon>Pseudonocardiales</taxon>
        <taxon>Pseudonocardiaceae</taxon>
        <taxon>Saccharothrix</taxon>
    </lineage>
</organism>
<proteinExistence type="predicted"/>
<dbReference type="Proteomes" id="UP001595833">
    <property type="component" value="Unassembled WGS sequence"/>
</dbReference>
<keyword evidence="3" id="KW-1185">Reference proteome</keyword>
<name>A0ABV9XUX2_9PSEU</name>
<comment type="caution">
    <text evidence="2">The sequence shown here is derived from an EMBL/GenBank/DDBJ whole genome shotgun (WGS) entry which is preliminary data.</text>
</comment>
<dbReference type="EMBL" id="JBHSJB010000008">
    <property type="protein sequence ID" value="MFC5054139.1"/>
    <property type="molecule type" value="Genomic_DNA"/>
</dbReference>
<evidence type="ECO:0000313" key="3">
    <source>
        <dbReference type="Proteomes" id="UP001595833"/>
    </source>
</evidence>
<accession>A0ABV9XUX2</accession>